<sequence length="179" mass="19459">MPSQWTELPSGHAASWFGLIRSLQFQDSCQGGDHGDWRYVTYAKQTVMKDSGIPSGDPGPWELQPSAKRLQASRPLSKAHKSGHPFLHWAIQIHLGPSSLAALTWEREGGCTDCLLTLFLAAQLGGSLSSASILPQLRVQSTVPKKPWWTLVVLLGALHPKPPWDMGLGVLGSLTDTTD</sequence>
<accession>A0ABQ9TUS6</accession>
<reference evidence="1 2" key="1">
    <citation type="submission" date="2023-05" db="EMBL/GenBank/DDBJ databases">
        <title>B98-5 Cell Line De Novo Hybrid Assembly: An Optical Mapping Approach.</title>
        <authorList>
            <person name="Kananen K."/>
            <person name="Auerbach J.A."/>
            <person name="Kautto E."/>
            <person name="Blachly J.S."/>
        </authorList>
    </citation>
    <scope>NUCLEOTIDE SEQUENCE [LARGE SCALE GENOMIC DNA]</scope>
    <source>
        <strain evidence="1">B95-8</strain>
        <tissue evidence="1">Cell line</tissue>
    </source>
</reference>
<evidence type="ECO:0000313" key="2">
    <source>
        <dbReference type="Proteomes" id="UP001266305"/>
    </source>
</evidence>
<dbReference type="Proteomes" id="UP001266305">
    <property type="component" value="Unassembled WGS sequence"/>
</dbReference>
<proteinExistence type="predicted"/>
<name>A0ABQ9TUS6_SAGOE</name>
<organism evidence="1 2">
    <name type="scientific">Saguinus oedipus</name>
    <name type="common">Cotton-top tamarin</name>
    <name type="synonym">Oedipomidas oedipus</name>
    <dbReference type="NCBI Taxonomy" id="9490"/>
    <lineage>
        <taxon>Eukaryota</taxon>
        <taxon>Metazoa</taxon>
        <taxon>Chordata</taxon>
        <taxon>Craniata</taxon>
        <taxon>Vertebrata</taxon>
        <taxon>Euteleostomi</taxon>
        <taxon>Mammalia</taxon>
        <taxon>Eutheria</taxon>
        <taxon>Euarchontoglires</taxon>
        <taxon>Primates</taxon>
        <taxon>Haplorrhini</taxon>
        <taxon>Platyrrhini</taxon>
        <taxon>Cebidae</taxon>
        <taxon>Callitrichinae</taxon>
        <taxon>Saguinus</taxon>
    </lineage>
</organism>
<dbReference type="EMBL" id="JASSZA010000019">
    <property type="protein sequence ID" value="KAK2088163.1"/>
    <property type="molecule type" value="Genomic_DNA"/>
</dbReference>
<protein>
    <submittedName>
        <fullName evidence="1">Uncharacterized protein</fullName>
    </submittedName>
</protein>
<evidence type="ECO:0000313" key="1">
    <source>
        <dbReference type="EMBL" id="KAK2088163.1"/>
    </source>
</evidence>
<comment type="caution">
    <text evidence="1">The sequence shown here is derived from an EMBL/GenBank/DDBJ whole genome shotgun (WGS) entry which is preliminary data.</text>
</comment>
<keyword evidence="2" id="KW-1185">Reference proteome</keyword>
<gene>
    <name evidence="1" type="ORF">P7K49_034070</name>
</gene>